<reference evidence="3" key="1">
    <citation type="submission" date="2025-08" db="UniProtKB">
        <authorList>
            <consortium name="RefSeq"/>
        </authorList>
    </citation>
    <scope>IDENTIFICATION</scope>
</reference>
<dbReference type="OrthoDB" id="10248475at2759"/>
<dbReference type="GO" id="GO:0008253">
    <property type="term" value="F:5'-nucleotidase activity"/>
    <property type="evidence" value="ECO:0007669"/>
    <property type="project" value="InterPro"/>
</dbReference>
<evidence type="ECO:0000313" key="3">
    <source>
        <dbReference type="RefSeq" id="XP_010932328.1"/>
    </source>
</evidence>
<dbReference type="AlphaFoldDB" id="A0A6I9S2L5"/>
<dbReference type="Gene3D" id="3.40.50.1000">
    <property type="entry name" value="HAD superfamily/HAD-like"/>
    <property type="match status" value="1"/>
</dbReference>
<dbReference type="InterPro" id="IPR010708">
    <property type="entry name" value="5'(3')-deoxyribonucleotidase"/>
</dbReference>
<dbReference type="KEGG" id="egu:105053027"/>
<protein>
    <submittedName>
        <fullName evidence="3">Uncharacterized protein LOC105053027</fullName>
    </submittedName>
</protein>
<organism evidence="2 3">
    <name type="scientific">Elaeis guineensis var. tenera</name>
    <name type="common">Oil palm</name>
    <dbReference type="NCBI Taxonomy" id="51953"/>
    <lineage>
        <taxon>Eukaryota</taxon>
        <taxon>Viridiplantae</taxon>
        <taxon>Streptophyta</taxon>
        <taxon>Embryophyta</taxon>
        <taxon>Tracheophyta</taxon>
        <taxon>Spermatophyta</taxon>
        <taxon>Magnoliopsida</taxon>
        <taxon>Liliopsida</taxon>
        <taxon>Arecaceae</taxon>
        <taxon>Arecoideae</taxon>
        <taxon>Cocoseae</taxon>
        <taxon>Elaeidinae</taxon>
        <taxon>Elaeis</taxon>
    </lineage>
</organism>
<dbReference type="PANTHER" id="PTHR35134">
    <property type="entry name" value="NUCLEOTIDASE YQFW-RELATED"/>
    <property type="match status" value="1"/>
</dbReference>
<dbReference type="SUPFAM" id="SSF56784">
    <property type="entry name" value="HAD-like"/>
    <property type="match status" value="1"/>
</dbReference>
<name>A0A6I9S2L5_ELAGV</name>
<accession>A0A6I9S2L5</accession>
<dbReference type="RefSeq" id="XP_010932328.1">
    <property type="nucleotide sequence ID" value="XM_010934026.3"/>
</dbReference>
<dbReference type="InterPro" id="IPR036412">
    <property type="entry name" value="HAD-like_sf"/>
</dbReference>
<proteinExistence type="predicted"/>
<gene>
    <name evidence="3" type="primary">LOC105053027</name>
</gene>
<dbReference type="Pfam" id="PF06941">
    <property type="entry name" value="NT5C"/>
    <property type="match status" value="1"/>
</dbReference>
<evidence type="ECO:0000256" key="1">
    <source>
        <dbReference type="PIRSR" id="PIRSR610708-1"/>
    </source>
</evidence>
<dbReference type="InterPro" id="IPR023214">
    <property type="entry name" value="HAD_sf"/>
</dbReference>
<evidence type="ECO:0000313" key="2">
    <source>
        <dbReference type="Proteomes" id="UP000504607"/>
    </source>
</evidence>
<dbReference type="Proteomes" id="UP000504607">
    <property type="component" value="Chromosome 10"/>
</dbReference>
<dbReference type="InterPro" id="IPR052419">
    <property type="entry name" value="5_3-deoxyribonucleotidase-like"/>
</dbReference>
<feature type="active site" description="Proton donor" evidence="1">
    <location>
        <position position="149"/>
    </location>
</feature>
<dbReference type="GO" id="GO:0009264">
    <property type="term" value="P:deoxyribonucleotide catabolic process"/>
    <property type="evidence" value="ECO:0007669"/>
    <property type="project" value="InterPro"/>
</dbReference>
<dbReference type="PANTHER" id="PTHR35134:SF2">
    <property type="entry name" value="NUCLEOTIDASE YQFW-RELATED"/>
    <property type="match status" value="1"/>
</dbReference>
<dbReference type="FunCoup" id="A0A6I9S2L5">
    <property type="interactions" value="14"/>
</dbReference>
<dbReference type="GeneID" id="105053027"/>
<feature type="active site" description="Nucleophile" evidence="1">
    <location>
        <position position="147"/>
    </location>
</feature>
<dbReference type="InParanoid" id="A0A6I9S2L5"/>
<sequence>MLKREALRLFSSQLHTLWSNCASMTLAKHPFSASFGGFSRWSESYERSMLRSKGGVDMGISSRIITKNALSLRSCMDRHNGGFRRIDDETRKAHPVAPYCQFVRDSDVVFGEEVGARLVNGDGACRHGNLLVFSNHLMPQKLVVAVDVDEVLGSFLSALNQFIADRYSSIHSMSEYHVYEFFKIWNCSRTEADIRVHEFFKTTYFKEGIHPIPGARHALHRLSTFCNLSVVTSRQNAIKDHTLKWIEEHYPGLFQEIHFGNHFALDGQSRPKSEICRSLGAQILIDDNPRYALECADIGIRVLLFDYDNSYPWCKTGSATSHPLVTKVHNWQEVEHQLVSLALP</sequence>
<keyword evidence="2" id="KW-1185">Reference proteome</keyword>